<dbReference type="PANTHER" id="PTHR38926">
    <property type="entry name" value="F-BOX DOMAIN CONTAINING PROTEIN, EXPRESSED"/>
    <property type="match status" value="1"/>
</dbReference>
<sequence>MADPASDLIARLLRTIYQPIPRDGATSGLNTASDHGEIGFRKLDAEYEALEHARDLAIAAITSYSEGRLSANRSRRNQLCPIYRLPNEILASIFEYALGRRHFWRGPSYLQPLDTKAPWHVSRTSKLWREIALGTATLWSNIDLSTVPMTRALLERSKSALLDVQVRERGGAWDVRLLQILRPHINRCSALTLHGLTREALECLTTPAPRLEAFSAYVDLDSTEDVVSESSSALPDLFGGHVSQLRTMTLRGICLPLTSALFVGLTDLHLANISYVGSSMAQFFRNLAMCPLLGTLRMDFVKFSLAVNPVAPIDLRHLYTLDLSYIPREVIRSLLASIRTPHLLSLEIHTRDIPSFHSILPSSTELVTDLLNLSLVRKLGLRATNEEVIFVASDSDTQRPLFVVQFENYDHSQNLARPTLSELGRILSFPNIEVFDLNYLCDSDESGITPPEFAHIVRGMPTITSLELTGCDGRFMETLVVTPTQHLCPRLEVLTIRSCSVDGGLLVQLIGSRTSRLREGPEGEGGIGLRLVEIVACKGVGSEVIKALDDLPISVTVWDGSE</sequence>
<evidence type="ECO:0000313" key="2">
    <source>
        <dbReference type="EMBL" id="KDQ08063.1"/>
    </source>
</evidence>
<dbReference type="InterPro" id="IPR032675">
    <property type="entry name" value="LRR_dom_sf"/>
</dbReference>
<gene>
    <name evidence="2" type="ORF">BOTBODRAFT_180204</name>
</gene>
<organism evidence="2 3">
    <name type="scientific">Botryobasidium botryosum (strain FD-172 SS1)</name>
    <dbReference type="NCBI Taxonomy" id="930990"/>
    <lineage>
        <taxon>Eukaryota</taxon>
        <taxon>Fungi</taxon>
        <taxon>Dikarya</taxon>
        <taxon>Basidiomycota</taxon>
        <taxon>Agaricomycotina</taxon>
        <taxon>Agaricomycetes</taxon>
        <taxon>Cantharellales</taxon>
        <taxon>Botryobasidiaceae</taxon>
        <taxon>Botryobasidium</taxon>
    </lineage>
</organism>
<dbReference type="Proteomes" id="UP000027195">
    <property type="component" value="Unassembled WGS sequence"/>
</dbReference>
<dbReference type="Pfam" id="PF12937">
    <property type="entry name" value="F-box-like"/>
    <property type="match status" value="1"/>
</dbReference>
<evidence type="ECO:0000313" key="3">
    <source>
        <dbReference type="Proteomes" id="UP000027195"/>
    </source>
</evidence>
<accession>A0A067LXE4</accession>
<dbReference type="EMBL" id="KL198096">
    <property type="protein sequence ID" value="KDQ08063.1"/>
    <property type="molecule type" value="Genomic_DNA"/>
</dbReference>
<dbReference type="STRING" id="930990.A0A067LXE4"/>
<dbReference type="InterPro" id="IPR036047">
    <property type="entry name" value="F-box-like_dom_sf"/>
</dbReference>
<dbReference type="AlphaFoldDB" id="A0A067LXE4"/>
<feature type="domain" description="F-box" evidence="1">
    <location>
        <begin position="83"/>
        <end position="144"/>
    </location>
</feature>
<protein>
    <recommendedName>
        <fullName evidence="1">F-box domain-containing protein</fullName>
    </recommendedName>
</protein>
<dbReference type="InParanoid" id="A0A067LXE4"/>
<keyword evidence="3" id="KW-1185">Reference proteome</keyword>
<dbReference type="OrthoDB" id="3172239at2759"/>
<dbReference type="InterPro" id="IPR001810">
    <property type="entry name" value="F-box_dom"/>
</dbReference>
<reference evidence="3" key="1">
    <citation type="journal article" date="2014" name="Proc. Natl. Acad. Sci. U.S.A.">
        <title>Extensive sampling of basidiomycete genomes demonstrates inadequacy of the white-rot/brown-rot paradigm for wood decay fungi.</title>
        <authorList>
            <person name="Riley R."/>
            <person name="Salamov A.A."/>
            <person name="Brown D.W."/>
            <person name="Nagy L.G."/>
            <person name="Floudas D."/>
            <person name="Held B.W."/>
            <person name="Levasseur A."/>
            <person name="Lombard V."/>
            <person name="Morin E."/>
            <person name="Otillar R."/>
            <person name="Lindquist E.A."/>
            <person name="Sun H."/>
            <person name="LaButti K.M."/>
            <person name="Schmutz J."/>
            <person name="Jabbour D."/>
            <person name="Luo H."/>
            <person name="Baker S.E."/>
            <person name="Pisabarro A.G."/>
            <person name="Walton J.D."/>
            <person name="Blanchette R.A."/>
            <person name="Henrissat B."/>
            <person name="Martin F."/>
            <person name="Cullen D."/>
            <person name="Hibbett D.S."/>
            <person name="Grigoriev I.V."/>
        </authorList>
    </citation>
    <scope>NUCLEOTIDE SEQUENCE [LARGE SCALE GENOMIC DNA]</scope>
    <source>
        <strain evidence="3">FD-172 SS1</strain>
    </source>
</reference>
<dbReference type="SUPFAM" id="SSF52047">
    <property type="entry name" value="RNI-like"/>
    <property type="match status" value="1"/>
</dbReference>
<proteinExistence type="predicted"/>
<dbReference type="Gene3D" id="3.80.10.10">
    <property type="entry name" value="Ribonuclease Inhibitor"/>
    <property type="match status" value="1"/>
</dbReference>
<dbReference type="Gene3D" id="1.20.1280.50">
    <property type="match status" value="1"/>
</dbReference>
<name>A0A067LXE4_BOTB1</name>
<dbReference type="SUPFAM" id="SSF81383">
    <property type="entry name" value="F-box domain"/>
    <property type="match status" value="1"/>
</dbReference>
<evidence type="ECO:0000259" key="1">
    <source>
        <dbReference type="Pfam" id="PF12937"/>
    </source>
</evidence>
<dbReference type="HOGENOM" id="CLU_024199_1_2_1"/>
<dbReference type="PANTHER" id="PTHR38926:SF5">
    <property type="entry name" value="F-BOX AND LEUCINE-RICH REPEAT PROTEIN 6"/>
    <property type="match status" value="1"/>
</dbReference>